<sequence>MLRGDSEENDQEQAVKHENLMEDENPEDDAPVEDIAGPSGTAVQEPTLAAPQITNVPAQEEIDNAWKDILPCQSEGSAQDDIGTETKEHSSRNDPPSSANNVPTRRRLPCYGWIESDEEDDVDDFIVLKAAVPREVSKSPIDVNKSTGRRESRWDR</sequence>
<name>A0A022PUF1_ERYGU</name>
<feature type="region of interest" description="Disordered" evidence="1">
    <location>
        <begin position="136"/>
        <end position="156"/>
    </location>
</feature>
<dbReference type="Proteomes" id="UP000030748">
    <property type="component" value="Unassembled WGS sequence"/>
</dbReference>
<gene>
    <name evidence="2" type="ORF">MIMGU_mgv1a015490mg</name>
</gene>
<dbReference type="eggNOG" id="ENOG502S7BK">
    <property type="taxonomic scope" value="Eukaryota"/>
</dbReference>
<reference evidence="2 3" key="1">
    <citation type="journal article" date="2013" name="Proc. Natl. Acad. Sci. U.S.A.">
        <title>Fine-scale variation in meiotic recombination in Mimulus inferred from population shotgun sequencing.</title>
        <authorList>
            <person name="Hellsten U."/>
            <person name="Wright K.M."/>
            <person name="Jenkins J."/>
            <person name="Shu S."/>
            <person name="Yuan Y."/>
            <person name="Wessler S.R."/>
            <person name="Schmutz J."/>
            <person name="Willis J.H."/>
            <person name="Rokhsar D.S."/>
        </authorList>
    </citation>
    <scope>NUCLEOTIDE SEQUENCE [LARGE SCALE GENOMIC DNA]</scope>
    <source>
        <strain evidence="3">cv. DUN x IM62</strain>
    </source>
</reference>
<dbReference type="AlphaFoldDB" id="A0A022PUF1"/>
<accession>A0A022PUF1</accession>
<feature type="region of interest" description="Disordered" evidence="1">
    <location>
        <begin position="67"/>
        <end position="107"/>
    </location>
</feature>
<dbReference type="EMBL" id="KI632289">
    <property type="protein sequence ID" value="EYU19992.1"/>
    <property type="molecule type" value="Genomic_DNA"/>
</dbReference>
<keyword evidence="3" id="KW-1185">Reference proteome</keyword>
<proteinExistence type="predicted"/>
<feature type="compositionally biased region" description="Polar residues" evidence="1">
    <location>
        <begin position="93"/>
        <end position="103"/>
    </location>
</feature>
<evidence type="ECO:0000313" key="3">
    <source>
        <dbReference type="Proteomes" id="UP000030748"/>
    </source>
</evidence>
<feature type="region of interest" description="Disordered" evidence="1">
    <location>
        <begin position="1"/>
        <end position="55"/>
    </location>
</feature>
<feature type="compositionally biased region" description="Acidic residues" evidence="1">
    <location>
        <begin position="21"/>
        <end position="32"/>
    </location>
</feature>
<protein>
    <submittedName>
        <fullName evidence="2">Uncharacterized protein</fullName>
    </submittedName>
</protein>
<evidence type="ECO:0000313" key="2">
    <source>
        <dbReference type="EMBL" id="EYU19992.1"/>
    </source>
</evidence>
<organism evidence="2 3">
    <name type="scientific">Erythranthe guttata</name>
    <name type="common">Yellow monkey flower</name>
    <name type="synonym">Mimulus guttatus</name>
    <dbReference type="NCBI Taxonomy" id="4155"/>
    <lineage>
        <taxon>Eukaryota</taxon>
        <taxon>Viridiplantae</taxon>
        <taxon>Streptophyta</taxon>
        <taxon>Embryophyta</taxon>
        <taxon>Tracheophyta</taxon>
        <taxon>Spermatophyta</taxon>
        <taxon>Magnoliopsida</taxon>
        <taxon>eudicotyledons</taxon>
        <taxon>Gunneridae</taxon>
        <taxon>Pentapetalae</taxon>
        <taxon>asterids</taxon>
        <taxon>lamiids</taxon>
        <taxon>Lamiales</taxon>
        <taxon>Phrymaceae</taxon>
        <taxon>Erythranthe</taxon>
    </lineage>
</organism>
<evidence type="ECO:0000256" key="1">
    <source>
        <dbReference type="SAM" id="MobiDB-lite"/>
    </source>
</evidence>